<name>A0A6A5M3X2_LUPAL</name>
<keyword evidence="2" id="KW-1185">Reference proteome</keyword>
<gene>
    <name evidence="1" type="ORF">Lalb_Chr23g0265441</name>
</gene>
<dbReference type="PANTHER" id="PTHR33731:SF17">
    <property type="entry name" value="ORGAN-SPECIFIC PROTEIN P4-LIKE"/>
    <property type="match status" value="1"/>
</dbReference>
<comment type="caution">
    <text evidence="1">The sequence shown here is derived from an EMBL/GenBank/DDBJ whole genome shotgun (WGS) entry which is preliminary data.</text>
</comment>
<dbReference type="AlphaFoldDB" id="A0A6A5M3X2"/>
<dbReference type="EMBL" id="WOCE01000023">
    <property type="protein sequence ID" value="KAE9586648.1"/>
    <property type="molecule type" value="Genomic_DNA"/>
</dbReference>
<dbReference type="PANTHER" id="PTHR33731">
    <property type="entry name" value="PROTEIN, PUTATIVE-RELATED"/>
    <property type="match status" value="1"/>
</dbReference>
<proteinExistence type="predicted"/>
<sequence length="112" mass="12948">MSSIFVMSLVFSLLLVANLSCARKDVEDYWKNKMKGQPMPEPIKDLTYDLVAASDAGKSRFIRDFDIKPNVILYHTHVVSKEQKQKNPFVKKIETKFKKPEVMVVEQTVKKD</sequence>
<dbReference type="OrthoDB" id="1734141at2759"/>
<reference evidence="2" key="1">
    <citation type="journal article" date="2020" name="Nat. Commun.">
        <title>Genome sequence of the cluster root forming white lupin.</title>
        <authorList>
            <person name="Hufnagel B."/>
            <person name="Marques A."/>
            <person name="Soriano A."/>
            <person name="Marques L."/>
            <person name="Divol F."/>
            <person name="Doumas P."/>
            <person name="Sallet E."/>
            <person name="Mancinotti D."/>
            <person name="Carrere S."/>
            <person name="Marande W."/>
            <person name="Arribat S."/>
            <person name="Keller J."/>
            <person name="Huneau C."/>
            <person name="Blein T."/>
            <person name="Aime D."/>
            <person name="Laguerre M."/>
            <person name="Taylor J."/>
            <person name="Schubert V."/>
            <person name="Nelson M."/>
            <person name="Geu-Flores F."/>
            <person name="Crespi M."/>
            <person name="Gallardo-Guerrero K."/>
            <person name="Delaux P.-M."/>
            <person name="Salse J."/>
            <person name="Berges H."/>
            <person name="Guyot R."/>
            <person name="Gouzy J."/>
            <person name="Peret B."/>
        </authorList>
    </citation>
    <scope>NUCLEOTIDE SEQUENCE [LARGE SCALE GENOMIC DNA]</scope>
    <source>
        <strain evidence="2">cv. Amiga</strain>
    </source>
</reference>
<evidence type="ECO:0000313" key="1">
    <source>
        <dbReference type="EMBL" id="KAE9586648.1"/>
    </source>
</evidence>
<evidence type="ECO:0000313" key="2">
    <source>
        <dbReference type="Proteomes" id="UP000447434"/>
    </source>
</evidence>
<accession>A0A6A5M3X2</accession>
<dbReference type="Proteomes" id="UP000447434">
    <property type="component" value="Chromosome 23"/>
</dbReference>
<protein>
    <submittedName>
        <fullName evidence="1">Uncharacterized protein</fullName>
    </submittedName>
</protein>
<organism evidence="1 2">
    <name type="scientific">Lupinus albus</name>
    <name type="common">White lupine</name>
    <name type="synonym">Lupinus termis</name>
    <dbReference type="NCBI Taxonomy" id="3870"/>
    <lineage>
        <taxon>Eukaryota</taxon>
        <taxon>Viridiplantae</taxon>
        <taxon>Streptophyta</taxon>
        <taxon>Embryophyta</taxon>
        <taxon>Tracheophyta</taxon>
        <taxon>Spermatophyta</taxon>
        <taxon>Magnoliopsida</taxon>
        <taxon>eudicotyledons</taxon>
        <taxon>Gunneridae</taxon>
        <taxon>Pentapetalae</taxon>
        <taxon>rosids</taxon>
        <taxon>fabids</taxon>
        <taxon>Fabales</taxon>
        <taxon>Fabaceae</taxon>
        <taxon>Papilionoideae</taxon>
        <taxon>50 kb inversion clade</taxon>
        <taxon>genistoids sensu lato</taxon>
        <taxon>core genistoids</taxon>
        <taxon>Genisteae</taxon>
        <taxon>Lupinus</taxon>
    </lineage>
</organism>